<dbReference type="SMR" id="Q4DMS1"/>
<evidence type="ECO:0000259" key="6">
    <source>
        <dbReference type="Pfam" id="PF25050"/>
    </source>
</evidence>
<dbReference type="InterPro" id="IPR029026">
    <property type="entry name" value="tRNA_m1G_MTases_N"/>
</dbReference>
<dbReference type="OMA" id="EPCMPNS"/>
<feature type="domain" description="tRNA/rRNA methyltransferase SpoU type" evidence="5">
    <location>
        <begin position="1582"/>
        <end position="1724"/>
    </location>
</feature>
<dbReference type="GO" id="GO:0003723">
    <property type="term" value="F:RNA binding"/>
    <property type="evidence" value="ECO:0007669"/>
    <property type="project" value="InterPro"/>
</dbReference>
<dbReference type="CDD" id="cd18091">
    <property type="entry name" value="SpoU-like_TRM3-like"/>
    <property type="match status" value="1"/>
</dbReference>
<dbReference type="InterPro" id="IPR001537">
    <property type="entry name" value="SpoU_MeTrfase"/>
</dbReference>
<dbReference type="InterPro" id="IPR029028">
    <property type="entry name" value="Alpha/beta_knot_MTases"/>
</dbReference>
<dbReference type="Pfam" id="PF25050">
    <property type="entry name" value="TARBP1"/>
    <property type="match status" value="1"/>
</dbReference>
<reference evidence="7 8" key="1">
    <citation type="journal article" date="2005" name="Science">
        <title>The genome sequence of Trypanosoma cruzi, etiologic agent of Chagas disease.</title>
        <authorList>
            <person name="El-Sayed N.M."/>
            <person name="Myler P.J."/>
            <person name="Bartholomeu D.C."/>
            <person name="Nilsson D."/>
            <person name="Aggarwal G."/>
            <person name="Tran A.N."/>
            <person name="Ghedin E."/>
            <person name="Worthey E.A."/>
            <person name="Delcher A.L."/>
            <person name="Blandin G."/>
            <person name="Westenberger S.J."/>
            <person name="Caler E."/>
            <person name="Cerqueira G.C."/>
            <person name="Branche C."/>
            <person name="Haas B."/>
            <person name="Anupama A."/>
            <person name="Arner E."/>
            <person name="Aslund L."/>
            <person name="Attipoe P."/>
            <person name="Bontempi E."/>
            <person name="Bringaud F."/>
            <person name="Burton P."/>
            <person name="Cadag E."/>
            <person name="Campbell D.A."/>
            <person name="Carrington M."/>
            <person name="Crabtree J."/>
            <person name="Darban H."/>
            <person name="da Silveira J.F."/>
            <person name="de Jong P."/>
            <person name="Edwards K."/>
            <person name="Englund P.T."/>
            <person name="Fazelina G."/>
            <person name="Feldblyum T."/>
            <person name="Ferella M."/>
            <person name="Frasch A.C."/>
            <person name="Gull K."/>
            <person name="Horn D."/>
            <person name="Hou L."/>
            <person name="Huang Y."/>
            <person name="Kindlund E."/>
            <person name="Klingbeil M."/>
            <person name="Kluge S."/>
            <person name="Koo H."/>
            <person name="Lacerda D."/>
            <person name="Levin M.J."/>
            <person name="Lorenzi H."/>
            <person name="Louie T."/>
            <person name="Machado C.R."/>
            <person name="McCulloch R."/>
            <person name="McKenna A."/>
            <person name="Mizuno Y."/>
            <person name="Mottram J.C."/>
            <person name="Nelson S."/>
            <person name="Ochaya S."/>
            <person name="Osoegawa K."/>
            <person name="Pai G."/>
            <person name="Parsons M."/>
            <person name="Pentony M."/>
            <person name="Pettersson U."/>
            <person name="Pop M."/>
            <person name="Ramirez J.L."/>
            <person name="Rinta J."/>
            <person name="Robertson L."/>
            <person name="Salzberg S.L."/>
            <person name="Sanchez D.O."/>
            <person name="Seyler A."/>
            <person name="Sharma R."/>
            <person name="Shetty J."/>
            <person name="Simpson A.J."/>
            <person name="Sisk E."/>
            <person name="Tammi M.T."/>
            <person name="Tarleton R."/>
            <person name="Teixeira S."/>
            <person name="Van Aken S."/>
            <person name="Vogt C."/>
            <person name="Ward P.N."/>
            <person name="Wickstead B."/>
            <person name="Wortman J."/>
            <person name="White O."/>
            <person name="Fraser C.M."/>
            <person name="Stuart K.D."/>
            <person name="Andersson B."/>
        </authorList>
    </citation>
    <scope>NUCLEOTIDE SEQUENCE [LARGE SCALE GENOMIC DNA]</scope>
    <source>
        <strain evidence="7 8">CL Brener</strain>
    </source>
</reference>
<dbReference type="SUPFAM" id="SSF75217">
    <property type="entry name" value="alpha/beta knot"/>
    <property type="match status" value="1"/>
</dbReference>
<dbReference type="PANTHER" id="PTHR12029">
    <property type="entry name" value="RNA METHYLTRANSFERASE"/>
    <property type="match status" value="1"/>
</dbReference>
<evidence type="ECO:0000313" key="7">
    <source>
        <dbReference type="EMBL" id="EAN93821.1"/>
    </source>
</evidence>
<dbReference type="GO" id="GO:0030488">
    <property type="term" value="P:tRNA methylation"/>
    <property type="evidence" value="ECO:0007669"/>
    <property type="project" value="InterPro"/>
</dbReference>
<keyword evidence="2" id="KW-0808">Transferase</keyword>
<dbReference type="GeneID" id="3547436"/>
<evidence type="ECO:0000313" key="8">
    <source>
        <dbReference type="Proteomes" id="UP000002296"/>
    </source>
</evidence>
<dbReference type="InterPro" id="IPR045330">
    <property type="entry name" value="TRM3/TARBP1"/>
</dbReference>
<keyword evidence="4" id="KW-0732">Signal</keyword>
<evidence type="ECO:0000256" key="2">
    <source>
        <dbReference type="ARBA" id="ARBA00022679"/>
    </source>
</evidence>
<dbReference type="Pfam" id="PF00588">
    <property type="entry name" value="SpoU_methylase"/>
    <property type="match status" value="1"/>
</dbReference>
<dbReference type="AlphaFoldDB" id="Q4DMS1"/>
<dbReference type="Proteomes" id="UP000002296">
    <property type="component" value="Unassembled WGS sequence"/>
</dbReference>
<feature type="signal peptide" evidence="4">
    <location>
        <begin position="1"/>
        <end position="15"/>
    </location>
</feature>
<evidence type="ECO:0000256" key="4">
    <source>
        <dbReference type="SAM" id="SignalP"/>
    </source>
</evidence>
<dbReference type="PaxDb" id="353153-Q4DMS1"/>
<feature type="region of interest" description="Disordered" evidence="3">
    <location>
        <begin position="183"/>
        <end position="207"/>
    </location>
</feature>
<comment type="caution">
    <text evidence="7">The sequence shown here is derived from an EMBL/GenBank/DDBJ whole genome shotgun (WGS) entry which is preliminary data.</text>
</comment>
<keyword evidence="8" id="KW-1185">Reference proteome</keyword>
<dbReference type="KEGG" id="tcr:511545.100"/>
<dbReference type="InterPro" id="IPR056921">
    <property type="entry name" value="TARBP1_dom"/>
</dbReference>
<feature type="domain" description="TARBP1" evidence="6">
    <location>
        <begin position="272"/>
        <end position="490"/>
    </location>
</feature>
<evidence type="ECO:0000259" key="5">
    <source>
        <dbReference type="Pfam" id="PF00588"/>
    </source>
</evidence>
<organism evidence="7 8">
    <name type="scientific">Trypanosoma cruzi (strain CL Brener)</name>
    <dbReference type="NCBI Taxonomy" id="353153"/>
    <lineage>
        <taxon>Eukaryota</taxon>
        <taxon>Discoba</taxon>
        <taxon>Euglenozoa</taxon>
        <taxon>Kinetoplastea</taxon>
        <taxon>Metakinetoplastina</taxon>
        <taxon>Trypanosomatida</taxon>
        <taxon>Trypanosomatidae</taxon>
        <taxon>Trypanosoma</taxon>
        <taxon>Schizotrypanum</taxon>
    </lineage>
</organism>
<name>Q4DMS1_TRYCC</name>
<dbReference type="eggNOG" id="KOG0839">
    <property type="taxonomic scope" value="Eukaryota"/>
</dbReference>
<feature type="chain" id="PRO_5012655423" evidence="4">
    <location>
        <begin position="16"/>
        <end position="1735"/>
    </location>
</feature>
<dbReference type="Gene3D" id="3.40.1280.10">
    <property type="match status" value="1"/>
</dbReference>
<gene>
    <name evidence="7" type="ORF">Tc00.1047053511545.100</name>
</gene>
<accession>Q4DMS1</accession>
<dbReference type="GO" id="GO:0016423">
    <property type="term" value="F:tRNA (guanine) methyltransferase activity"/>
    <property type="evidence" value="ECO:0007669"/>
    <property type="project" value="InterPro"/>
</dbReference>
<dbReference type="InParanoid" id="Q4DMS1"/>
<dbReference type="STRING" id="353153.Q4DMS1"/>
<dbReference type="PANTHER" id="PTHR12029:SF11">
    <property type="entry name" value="METHYLTRANSFERASE TARBP1-RELATED"/>
    <property type="match status" value="1"/>
</dbReference>
<dbReference type="InterPro" id="IPR044748">
    <property type="entry name" value="Trm3/TARBP1_C"/>
</dbReference>
<evidence type="ECO:0000256" key="1">
    <source>
        <dbReference type="ARBA" id="ARBA00022603"/>
    </source>
</evidence>
<protein>
    <submittedName>
        <fullName evidence="7">Uncharacterized protein</fullName>
    </submittedName>
</protein>
<feature type="compositionally biased region" description="Acidic residues" evidence="3">
    <location>
        <begin position="187"/>
        <end position="197"/>
    </location>
</feature>
<dbReference type="EMBL" id="AAHK01000321">
    <property type="protein sequence ID" value="EAN93821.1"/>
    <property type="molecule type" value="Genomic_DNA"/>
</dbReference>
<proteinExistence type="predicted"/>
<dbReference type="RefSeq" id="XP_815672.1">
    <property type="nucleotide sequence ID" value="XM_810579.1"/>
</dbReference>
<keyword evidence="1" id="KW-0489">Methyltransferase</keyword>
<sequence length="1735" mass="193695">MLSLFFLSCFSIARCCRKAMEAKLEAVVAALHGRFDKNGSFSHPSHAYGIAWELVNALAATERRCQLQRLLLLFEENRDDYTVEQIVSAGSLVRACGLLLEHDVWRWERAMHSILVSHPPFSRDVVSSVCFCVAQMAVCGDSVALVGVAGASLQNTASGESLPEEVASELLAECTDVLVRRHRVEEGEKEEGDTNEGEDPRGKSSSRRAALRDALIGYALDALSCKRGAEALSSLLSSRVLIPLLLSGGHQSLESHHPRIQSLLQSISKETARQGEVVVLVTALFEYLFRFTDGDKDRDYRCSPHLWNTLYAAFWDALTCDADAGRRGNMQLRVEYLLKRIVDLTHGQETHEKWEKTVFFHEQFVWVPAASHNQWGLFFLVLEATNEFGLHIVQPALLKLDVLVDSLTCDAVAWAAIKDGGNTEAAVSGPSLVGSLHPAWVELLLLKVLLHPNTAVRKAGLRRLWSLSTSVLRLFSSVFLFTSAVEASLDSRLCADIDRTPHATHLSMFKGFEGAEVRALEGMAGPMADQLERFYACIFRDVLCTAHKRKEAMCRLLHGVVERPSVYGVTMLLCILHGVAETLSLDTEARSREATLEMITDPNVLQELLLLLRDAAHDGVPFWLDVRLSAVAFSALLHFARIDPTLVRQCDGLWKLLCVCGPLGNSGGGNASAIDSVGHIGAFGTCIHPRFLNEQLIRMSIAAPIGGSNFRFARILLRTDRLLEDVRQFLRFASFDEARVKQLFFLCGALDIAESEDRRLLADVAQEIGTTLLSFAKRPYSPSESFLAALAAFVEFHRSVGAVACKRYYSLATVVDLREALHTVALSALRQVFRAMTQVNFFDDFSTDVWALQHTSEWDVVVAAVLSAGQIAVAHDSTGGNTWFQTRQHVIDVLQLLLLDTDGTFAAASVGDTTKVTRHFAKMVVFRNASRLLQSVLSGVITLGTPGNTLEGLNTAEITCRLRIENADLLHWLRSLMRCPSLRLLTCDVPCPLTSLSWATLLAQYYGGVYNAVFVLCSSVDPQQSPDLVLEVQDYALDHVERCWGTNLASVYDILAWVANSGTFTENNAVREKSVDHRAIINAMFGHLKDVGARDHGRVSVLAFNVLRCGVVEHEELLKSHISRALLDEADSERSVYLAAVTVATEVLRDPSANWPRLKDLLLHVAVLYNSGRDEEASEMMVAATEPLILLFPEALRVLYPPTVRLSAVGRALAISTILWCCHLRHDWATEISLELLDWNTTHAAVKHEPCMPNSRPHRCRIRLWQLLCALLPMLDDAAAQQSVLGRVIKTCLPLTNMGSVRRLMELYALKILERQPALYTLLDAAMTDYNLRPQVCGSYVLIMAHMMLQQLRGEVERVDGLFHVLLHRLFQQSTSHQHLLRVICHIGLHQIHETCTKQGVKFLPTEEMVFDYIARAPEHVKFREKHAEELFFNLAEACTPRQLFCVKRREGNNILTESIPAAAFDRMRFLDHEFRCLIGALSPVEMLRVRIISDRFESRRILEPFKSFPYIPHTESHTTYCVDYTAEAMALLTADNNNNNTNNRMIDGDENIQRKVTPWWNGLVYNELHPRALKQEKRQPLIVLSSLLQNPVNVAGLFRCGEIFTVEKVVVSDQAVFAHPHFVAAARSAELWMPWEAVMAKNLPEYLGSLRQDGYTLIGIEQTAGSVSMASYRFPERAAILLGAEGHGVPAELLPVLDVCVEIPQFGLIRSLNVHVTGALVMYEYTRQHLMENK</sequence>
<evidence type="ECO:0000256" key="3">
    <source>
        <dbReference type="SAM" id="MobiDB-lite"/>
    </source>
</evidence>